<keyword evidence="1" id="KW-0732">Signal</keyword>
<dbReference type="PANTHER" id="PTHR33463:SF204">
    <property type="entry name" value="NB-ARC DOMAIN-CONTAINING PROTEIN"/>
    <property type="match status" value="1"/>
</dbReference>
<protein>
    <recommendedName>
        <fullName evidence="2">Secretion system C-terminal sorting domain-containing protein</fullName>
    </recommendedName>
</protein>
<evidence type="ECO:0000256" key="1">
    <source>
        <dbReference type="ARBA" id="ARBA00022729"/>
    </source>
</evidence>
<dbReference type="EMBL" id="BAABHX010000001">
    <property type="protein sequence ID" value="GAA5086541.1"/>
    <property type="molecule type" value="Genomic_DNA"/>
</dbReference>
<comment type="caution">
    <text evidence="3">The sequence shown here is derived from an EMBL/GenBank/DDBJ whole genome shotgun (WGS) entry which is preliminary data.</text>
</comment>
<dbReference type="Gene3D" id="3.80.10.10">
    <property type="entry name" value="Ribonuclease Inhibitor"/>
    <property type="match status" value="2"/>
</dbReference>
<dbReference type="Proteomes" id="UP001500353">
    <property type="component" value="Unassembled WGS sequence"/>
</dbReference>
<accession>A0ABP9LYV4</accession>
<name>A0ABP9LYV4_9FLAO</name>
<evidence type="ECO:0000259" key="2">
    <source>
        <dbReference type="Pfam" id="PF18962"/>
    </source>
</evidence>
<dbReference type="RefSeq" id="WP_345200525.1">
    <property type="nucleotide sequence ID" value="NZ_BAABHX010000001.1"/>
</dbReference>
<dbReference type="InterPro" id="IPR026444">
    <property type="entry name" value="Secre_tail"/>
</dbReference>
<dbReference type="InterPro" id="IPR032675">
    <property type="entry name" value="LRR_dom_sf"/>
</dbReference>
<dbReference type="SUPFAM" id="SSF52047">
    <property type="entry name" value="RNI-like"/>
    <property type="match status" value="1"/>
</dbReference>
<dbReference type="Pfam" id="PF18962">
    <property type="entry name" value="Por_Secre_tail"/>
    <property type="match status" value="1"/>
</dbReference>
<gene>
    <name evidence="3" type="ORF">GCM10023210_08520</name>
</gene>
<evidence type="ECO:0000313" key="3">
    <source>
        <dbReference type="EMBL" id="GAA5086541.1"/>
    </source>
</evidence>
<organism evidence="3 4">
    <name type="scientific">Chryseobacterium ginsengisoli</name>
    <dbReference type="NCBI Taxonomy" id="363853"/>
    <lineage>
        <taxon>Bacteria</taxon>
        <taxon>Pseudomonadati</taxon>
        <taxon>Bacteroidota</taxon>
        <taxon>Flavobacteriia</taxon>
        <taxon>Flavobacteriales</taxon>
        <taxon>Weeksellaceae</taxon>
        <taxon>Chryseobacterium group</taxon>
        <taxon>Chryseobacterium</taxon>
    </lineage>
</organism>
<dbReference type="NCBIfam" id="TIGR04183">
    <property type="entry name" value="Por_Secre_tail"/>
    <property type="match status" value="1"/>
</dbReference>
<dbReference type="PANTHER" id="PTHR33463">
    <property type="entry name" value="NB-ARC DOMAIN-CONTAINING PROTEIN-RELATED"/>
    <property type="match status" value="1"/>
</dbReference>
<proteinExistence type="predicted"/>
<reference evidence="4" key="1">
    <citation type="journal article" date="2019" name="Int. J. Syst. Evol. Microbiol.">
        <title>The Global Catalogue of Microorganisms (GCM) 10K type strain sequencing project: providing services to taxonomists for standard genome sequencing and annotation.</title>
        <authorList>
            <consortium name="The Broad Institute Genomics Platform"/>
            <consortium name="The Broad Institute Genome Sequencing Center for Infectious Disease"/>
            <person name="Wu L."/>
            <person name="Ma J."/>
        </authorList>
    </citation>
    <scope>NUCLEOTIDE SEQUENCE [LARGE SCALE GENOMIC DNA]</scope>
    <source>
        <strain evidence="4">JCM 18019</strain>
    </source>
</reference>
<keyword evidence="4" id="KW-1185">Reference proteome</keyword>
<dbReference type="InterPro" id="IPR050905">
    <property type="entry name" value="Plant_NBS-LRR"/>
</dbReference>
<sequence length="702" mass="77223">MNKLLFTLCVGCFSAAYSQNLNFTDVKFKALLLSSGSGNQIAQNFSGNYIAIDANNDGEIQDSEAQQVKILNIKLNGTPTFNNLPDQIIDAILFTNIEELYVNDTKSAVISFSNNSKIKKVLYTGTGGFTDNTGTAQNVSVDFSFNNCSSVQDINEFSRNLAMGSYYMVPNSVLRFSNCPQLTGNIVLSGKAIKQLYLDNCNNITSITATSCYELEKLHFQNLNSLANITVDGNSGPSWMQVYNQNIDLTATNCATLQEIKSDTDHYYSVGAYFSSVNLNGSTNLKKIKGLNTPSIDFSTAGLSNLEELDCSFYNRNVYSTTSGVYFGNVTSLNLAGLPKLKILKAFNQPITNNVNFTAAAALQNIDITNSCGYMNTVNVNNLANLNTLKTDRFDTMGTQGNNNLQKITAKNCIALTDFVFRNNQDLKQLDIQNCPGIQKLAIGYYASMSDGIFPELNTVNLLQCTGLKEITIQSTKINSLNTSDCIALTSLDLSENNFLPSIDVSNNTKLKYIGLKSMPLISQVNTATNNKLEVGDFINCPQITQLNFSNSPAFKFLTLWNMANLTYASVRNGSIEDGLDFMNYNSNLTVCVDDAQLADSQALYADITFTTNCGSFLSAKDSEINKNDIQIAPNPVKDFVMVKAKENIKNIKIFDVQGRVIYNQNCNHELMKIDLSSHPSGNYIVKVTTDKTEISKKIIKQ</sequence>
<evidence type="ECO:0000313" key="4">
    <source>
        <dbReference type="Proteomes" id="UP001500353"/>
    </source>
</evidence>
<feature type="domain" description="Secretion system C-terminal sorting" evidence="2">
    <location>
        <begin position="633"/>
        <end position="700"/>
    </location>
</feature>